<keyword evidence="3" id="KW-1185">Reference proteome</keyword>
<evidence type="ECO:0000256" key="1">
    <source>
        <dbReference type="ARBA" id="ARBA00022679"/>
    </source>
</evidence>
<dbReference type="SUPFAM" id="SSF52540">
    <property type="entry name" value="P-loop containing nucleoside triphosphate hydrolases"/>
    <property type="match status" value="1"/>
</dbReference>
<name>A0ABQ6ZFM1_9GAMM</name>
<dbReference type="Proteomes" id="UP000781710">
    <property type="component" value="Unassembled WGS sequence"/>
</dbReference>
<comment type="caution">
    <text evidence="2">The sequence shown here is derived from an EMBL/GenBank/DDBJ whole genome shotgun (WGS) entry which is preliminary data.</text>
</comment>
<dbReference type="RefSeq" id="WP_162338264.1">
    <property type="nucleotide sequence ID" value="NZ_JBHSRQ010000016.1"/>
</dbReference>
<dbReference type="SUPFAM" id="SSF48452">
    <property type="entry name" value="TPR-like"/>
    <property type="match status" value="1"/>
</dbReference>
<dbReference type="InterPro" id="IPR026634">
    <property type="entry name" value="TPST-like"/>
</dbReference>
<evidence type="ECO:0000313" key="3">
    <source>
        <dbReference type="Proteomes" id="UP000781710"/>
    </source>
</evidence>
<gene>
    <name evidence="2" type="ORF">CSC78_12885</name>
</gene>
<dbReference type="Gene3D" id="1.25.40.10">
    <property type="entry name" value="Tetratricopeptide repeat domain"/>
    <property type="match status" value="1"/>
</dbReference>
<reference evidence="2 3" key="1">
    <citation type="submission" date="2017-10" db="EMBL/GenBank/DDBJ databases">
        <title>Whole genome sequencing of members of genus Pseudoxanthomonas.</title>
        <authorList>
            <person name="Kumar S."/>
            <person name="Bansal K."/>
            <person name="Kaur A."/>
            <person name="Patil P."/>
            <person name="Sharma S."/>
            <person name="Patil P.B."/>
        </authorList>
    </citation>
    <scope>NUCLEOTIDE SEQUENCE [LARGE SCALE GENOMIC DNA]</scope>
    <source>
        <strain evidence="2 3">DSM 17109</strain>
    </source>
</reference>
<evidence type="ECO:0008006" key="4">
    <source>
        <dbReference type="Google" id="ProtNLM"/>
    </source>
</evidence>
<dbReference type="Pfam" id="PF13469">
    <property type="entry name" value="Sulfotransfer_3"/>
    <property type="match status" value="1"/>
</dbReference>
<proteinExistence type="predicted"/>
<dbReference type="EMBL" id="PDWW01000018">
    <property type="protein sequence ID" value="KAF1724381.1"/>
    <property type="molecule type" value="Genomic_DNA"/>
</dbReference>
<dbReference type="InterPro" id="IPR011990">
    <property type="entry name" value="TPR-like_helical_dom_sf"/>
</dbReference>
<dbReference type="PANTHER" id="PTHR12788:SF10">
    <property type="entry name" value="PROTEIN-TYROSINE SULFOTRANSFERASE"/>
    <property type="match status" value="1"/>
</dbReference>
<dbReference type="Gene3D" id="3.40.50.300">
    <property type="entry name" value="P-loop containing nucleotide triphosphate hydrolases"/>
    <property type="match status" value="1"/>
</dbReference>
<organism evidence="2 3">
    <name type="scientific">Pseudoxanthomonas japonensis</name>
    <dbReference type="NCBI Taxonomy" id="69284"/>
    <lineage>
        <taxon>Bacteria</taxon>
        <taxon>Pseudomonadati</taxon>
        <taxon>Pseudomonadota</taxon>
        <taxon>Gammaproteobacteria</taxon>
        <taxon>Lysobacterales</taxon>
        <taxon>Lysobacteraceae</taxon>
        <taxon>Pseudoxanthomonas</taxon>
    </lineage>
</organism>
<dbReference type="PANTHER" id="PTHR12788">
    <property type="entry name" value="PROTEIN-TYROSINE SULFOTRANSFERASE 2"/>
    <property type="match status" value="1"/>
</dbReference>
<dbReference type="InterPro" id="IPR027417">
    <property type="entry name" value="P-loop_NTPase"/>
</dbReference>
<protein>
    <recommendedName>
        <fullName evidence="4">Sulfotransferase family protein</fullName>
    </recommendedName>
</protein>
<accession>A0ABQ6ZFM1</accession>
<keyword evidence="1" id="KW-0808">Transferase</keyword>
<sequence>MSIDPLLAWRDAEHLLSSGQPGRAREHYLELVEIDGWQLPAALRLSTLSARSGRLREAVAFALRAAASAKREEDVALLEALTRQLFDLGEIEAGLACLRAHALEATSDPDVLRSLGQMLLSQSLPLLAQRFLDRAQRVSDGGAPADYLAGLAAFYKGEEAAAELAWEAALRRNALMPAVHRLLSKLKRQTPALNHVDRLRAAIARLPDTHPEAAWLHYALFKELDDLGEVESAWQALSHGMRVRRRQVVHDMDAEARLFERLARSPPSALSGGPPTLDAPTPVFIVGMPRSGTTLLEQVLARHPQVQDAGELRDLLCQLRWVCDRIGGPHLDEALCAAAEVADMALLGRRYLEKTAWRAEGRAFFTDKMPTNFLLVDHIARALPQARILHMVRDPMEVCFSNLKELFVDAYPHTYDQQEMAAHFIRYRRLMQHWHARHPGRILDIAYEDLVRAPEQTAHRVLDFCGLAWTPDVLASAPRASAVAVATASAAQVREPIHTRYMGQWRRYAHHLQPLQAALADAGV</sequence>
<evidence type="ECO:0000313" key="2">
    <source>
        <dbReference type="EMBL" id="KAF1724381.1"/>
    </source>
</evidence>